<protein>
    <submittedName>
        <fullName evidence="1">Uncharacterized protein</fullName>
    </submittedName>
</protein>
<sequence>MALVSPRRTMTLEKQLLSSHTENVSGVSGVVSASIHGSSVIGVQNNTRKALKDSYLGTDSDCFMDYHGIQNGPTTRSKILQWLCPQHIYTSLTSPAEGQDSQDAHENAGKRFVESAKFQEWLSGNEKRLWAGAGKTFLVSRVQAELGKRAMFKGDASNAKIAVLYMHYSDPRAANTLLGCMLRQFVESQHQIPSSVEKAWSDNTEKETQLDSQELVSLMQGLVENNNKLYLIVDAWDECQVETRGPFLKELMSLGHQISVFITSRFTSDTDRSLSDFHRVKISANADDIRDYVSHCISQNSRLQDFAQIDKSLEDDIKHKLIEESGRQKSGVIFLLVRLHMESLQDEVLLEDVRKKLQTFQYDLNDKYRDIIERIGNQTPSRQTIAINTLTWVTHARRPLLTKELQHALAVSPEDQQFKPGRMPRVDDIIAFSCGIVVFEPSSDTFRLVHNTARTFMEELTKNDTRFKDPHCAISLVLGTYLCLPALEQPDDPDRGISYATDLRDDPCRYDEQDAYEIQSQGYHRARNEKYPERFSFETKMRMFPLARYAAMNLGPHLRAIQDQGSSSAKDALNNIHTLLSERPKRKFYERLLDVTDCYPPRASEYRYSQWSHRLEEISHYDDDMSVSDLSDESEESNQSRVSTEPAREVTSLHLAAQIGIPGLVTDLLSNQSLLRVRDYDGFNPLGIALCCGHSDIVLSFLKAGSNLDLRSSEGCRLLLFAAQSDRRAEEVLRHILEHSLIIPENGGNFILRQFTWLLILAVTKVRYYGSKILALCRRRGVCGTRFRLRLNLESLSPGQELPNSPSEKKVHFSPSVDEAEAMSPILSQVRIARTYSEAIFPPEMQQQRDYIKLVAAALQNDCNTIRMLVEDGKVVLKSRSGHGYRKSHALLINLALFLAIENDKVDVVKMLVEGGVPIESRDFDYRTPLHRAVARSNAILVKFLMDHGAEVDAKDCREETPWAIAVKNLDERMCRLLVNSGADVNTRGLQGMSLLYGAAAGGNVRVVKLLLKQGVDPSVTTDYGWSSLHWAAANGKLECVRLLLEAGADLNPLSDTQKSPLDMAIEREQTVIAEILRRKGAETSDEIFARRGGHHYSFFDQAEDDEESDLEGESDESGSEMEKYEEELEDDELEGVTNGIGLTSPESEAESADRKEP</sequence>
<gene>
    <name evidence="1" type="ORF">NM208_g2478</name>
</gene>
<reference evidence="1" key="1">
    <citation type="submission" date="2022-08" db="EMBL/GenBank/DDBJ databases">
        <title>Genome Sequence of Fusarium decemcellulare.</title>
        <authorList>
            <person name="Buettner E."/>
        </authorList>
    </citation>
    <scope>NUCLEOTIDE SEQUENCE</scope>
    <source>
        <strain evidence="1">Babe19</strain>
    </source>
</reference>
<accession>A0ACC1SSH5</accession>
<comment type="caution">
    <text evidence="1">The sequence shown here is derived from an EMBL/GenBank/DDBJ whole genome shotgun (WGS) entry which is preliminary data.</text>
</comment>
<evidence type="ECO:0000313" key="1">
    <source>
        <dbReference type="EMBL" id="KAJ3545516.1"/>
    </source>
</evidence>
<organism evidence="1 2">
    <name type="scientific">Fusarium decemcellulare</name>
    <dbReference type="NCBI Taxonomy" id="57161"/>
    <lineage>
        <taxon>Eukaryota</taxon>
        <taxon>Fungi</taxon>
        <taxon>Dikarya</taxon>
        <taxon>Ascomycota</taxon>
        <taxon>Pezizomycotina</taxon>
        <taxon>Sordariomycetes</taxon>
        <taxon>Hypocreomycetidae</taxon>
        <taxon>Hypocreales</taxon>
        <taxon>Nectriaceae</taxon>
        <taxon>Fusarium</taxon>
        <taxon>Fusarium decemcellulare species complex</taxon>
    </lineage>
</organism>
<keyword evidence="2" id="KW-1185">Reference proteome</keyword>
<dbReference type="EMBL" id="JANRMS010000148">
    <property type="protein sequence ID" value="KAJ3545516.1"/>
    <property type="molecule type" value="Genomic_DNA"/>
</dbReference>
<name>A0ACC1SSH5_9HYPO</name>
<dbReference type="Proteomes" id="UP001148629">
    <property type="component" value="Unassembled WGS sequence"/>
</dbReference>
<evidence type="ECO:0000313" key="2">
    <source>
        <dbReference type="Proteomes" id="UP001148629"/>
    </source>
</evidence>
<proteinExistence type="predicted"/>